<organism evidence="3 4">
    <name type="scientific">Pseudorhizobium tarimense</name>
    <dbReference type="NCBI Taxonomy" id="1079109"/>
    <lineage>
        <taxon>Bacteria</taxon>
        <taxon>Pseudomonadati</taxon>
        <taxon>Pseudomonadota</taxon>
        <taxon>Alphaproteobacteria</taxon>
        <taxon>Hyphomicrobiales</taxon>
        <taxon>Rhizobiaceae</taxon>
        <taxon>Rhizobium/Agrobacterium group</taxon>
        <taxon>Pseudorhizobium</taxon>
    </lineage>
</organism>
<evidence type="ECO:0000256" key="1">
    <source>
        <dbReference type="PROSITE-ProRule" id="PRU00169"/>
    </source>
</evidence>
<protein>
    <submittedName>
        <fullName evidence="3">CheY-like chemotaxis protein</fullName>
    </submittedName>
</protein>
<gene>
    <name evidence="3" type="ORF">ABID21_005039</name>
</gene>
<dbReference type="PROSITE" id="PS50110">
    <property type="entry name" value="RESPONSE_REGULATORY"/>
    <property type="match status" value="1"/>
</dbReference>
<proteinExistence type="predicted"/>
<dbReference type="Gene3D" id="3.40.50.2300">
    <property type="match status" value="1"/>
</dbReference>
<dbReference type="EMBL" id="JBEPLJ010000044">
    <property type="protein sequence ID" value="MET3588899.1"/>
    <property type="molecule type" value="Genomic_DNA"/>
</dbReference>
<sequence>STAELDLAVLDINLGGERSFPVAEILRNRGVPFMFSTGYGRNGLPAELSDAPVLSKPFSPKELEETLSSALAVSQLAFKSSLS</sequence>
<keyword evidence="4" id="KW-1185">Reference proteome</keyword>
<feature type="modified residue" description="4-aspartylphosphate" evidence="1">
    <location>
        <position position="11"/>
    </location>
</feature>
<name>A0ABV2HED0_9HYPH</name>
<dbReference type="InterPro" id="IPR011006">
    <property type="entry name" value="CheY-like_superfamily"/>
</dbReference>
<feature type="non-terminal residue" evidence="3">
    <location>
        <position position="1"/>
    </location>
</feature>
<dbReference type="InterPro" id="IPR001789">
    <property type="entry name" value="Sig_transdc_resp-reg_receiver"/>
</dbReference>
<evidence type="ECO:0000313" key="3">
    <source>
        <dbReference type="EMBL" id="MET3588899.1"/>
    </source>
</evidence>
<evidence type="ECO:0000313" key="4">
    <source>
        <dbReference type="Proteomes" id="UP001549031"/>
    </source>
</evidence>
<dbReference type="Proteomes" id="UP001549031">
    <property type="component" value="Unassembled WGS sequence"/>
</dbReference>
<feature type="domain" description="Response regulatory" evidence="2">
    <location>
        <begin position="1"/>
        <end position="71"/>
    </location>
</feature>
<evidence type="ECO:0000259" key="2">
    <source>
        <dbReference type="PROSITE" id="PS50110"/>
    </source>
</evidence>
<keyword evidence="1" id="KW-0597">Phosphoprotein</keyword>
<accession>A0ABV2HED0</accession>
<reference evidence="3 4" key="1">
    <citation type="submission" date="2024-06" db="EMBL/GenBank/DDBJ databases">
        <title>Genomic Encyclopedia of Type Strains, Phase IV (KMG-IV): sequencing the most valuable type-strain genomes for metagenomic binning, comparative biology and taxonomic classification.</title>
        <authorList>
            <person name="Goeker M."/>
        </authorList>
    </citation>
    <scope>NUCLEOTIDE SEQUENCE [LARGE SCALE GENOMIC DNA]</scope>
    <source>
        <strain evidence="3 4">DSM 105042</strain>
    </source>
</reference>
<dbReference type="SUPFAM" id="SSF52172">
    <property type="entry name" value="CheY-like"/>
    <property type="match status" value="1"/>
</dbReference>
<comment type="caution">
    <text evidence="3">The sequence shown here is derived from an EMBL/GenBank/DDBJ whole genome shotgun (WGS) entry which is preliminary data.</text>
</comment>